<feature type="chain" id="PRO_5047003558" description="GOLD domain-containing protein" evidence="12">
    <location>
        <begin position="28"/>
        <end position="214"/>
    </location>
</feature>
<keyword evidence="9" id="KW-0472">Membrane</keyword>
<evidence type="ECO:0000256" key="4">
    <source>
        <dbReference type="ARBA" id="ARBA00007104"/>
    </source>
</evidence>
<feature type="domain" description="GOLD" evidence="13">
    <location>
        <begin position="44"/>
        <end position="126"/>
    </location>
</feature>
<dbReference type="SUPFAM" id="SSF101576">
    <property type="entry name" value="Supernatant protein factor (SPF), C-terminal domain"/>
    <property type="match status" value="1"/>
</dbReference>
<evidence type="ECO:0000256" key="9">
    <source>
        <dbReference type="ARBA" id="ARBA00023136"/>
    </source>
</evidence>
<evidence type="ECO:0000256" key="1">
    <source>
        <dbReference type="ARBA" id="ARBA00004115"/>
    </source>
</evidence>
<evidence type="ECO:0000256" key="7">
    <source>
        <dbReference type="ARBA" id="ARBA00022824"/>
    </source>
</evidence>
<protein>
    <recommendedName>
        <fullName evidence="13">GOLD domain-containing protein</fullName>
    </recommendedName>
</protein>
<evidence type="ECO:0000256" key="12">
    <source>
        <dbReference type="SAM" id="SignalP"/>
    </source>
</evidence>
<evidence type="ECO:0000313" key="15">
    <source>
        <dbReference type="Proteomes" id="UP000823872"/>
    </source>
</evidence>
<sequence length="214" mass="24033">MGPAGARPGSPPAPPLLLLLLLLLLRAERPRGAELTFELPDSAKQCFHEDVERGAKFSLDYQVITGGHYDVDCYVEDPLGKTIYRETKKQYDSFTHRAEVKGVYQFCFSNEFSTFSHKTVYFDFQVGDEPPILPDMGNRVTALTQFTGSCRRSTEQPNPEPLMTPRAGENVEEQKVSFVAGGDVVRPPRETAWRFPQNPTRDPTPSRLGINPEE</sequence>
<dbReference type="Ensembl" id="ENSFCTT00005055337.1">
    <property type="protein sequence ID" value="ENSFCTP00005040762.1"/>
    <property type="gene ID" value="ENSFCTG00005019199.1"/>
</dbReference>
<name>A0ABI7Z0U4_FELCA</name>
<reference evidence="14" key="2">
    <citation type="submission" date="2025-08" db="UniProtKB">
        <authorList>
            <consortium name="Ensembl"/>
        </authorList>
    </citation>
    <scope>IDENTIFICATION</scope>
    <source>
        <strain evidence="14">breed Abyssinian</strain>
    </source>
</reference>
<gene>
    <name evidence="14" type="primary">TMED3</name>
</gene>
<keyword evidence="5 10" id="KW-0812">Transmembrane</keyword>
<keyword evidence="7" id="KW-0256">Endoplasmic reticulum</keyword>
<evidence type="ECO:0000256" key="8">
    <source>
        <dbReference type="ARBA" id="ARBA00022989"/>
    </source>
</evidence>
<dbReference type="InterPro" id="IPR036598">
    <property type="entry name" value="GOLD_dom_sf"/>
</dbReference>
<organism evidence="14 15">
    <name type="scientific">Felis catus</name>
    <name type="common">Cat</name>
    <name type="synonym">Felis silvestris catus</name>
    <dbReference type="NCBI Taxonomy" id="9685"/>
    <lineage>
        <taxon>Eukaryota</taxon>
        <taxon>Metazoa</taxon>
        <taxon>Chordata</taxon>
        <taxon>Craniata</taxon>
        <taxon>Vertebrata</taxon>
        <taxon>Euteleostomi</taxon>
        <taxon>Mammalia</taxon>
        <taxon>Eutheria</taxon>
        <taxon>Laurasiatheria</taxon>
        <taxon>Carnivora</taxon>
        <taxon>Feliformia</taxon>
        <taxon>Felidae</taxon>
        <taxon>Felinae</taxon>
        <taxon>Felis</taxon>
    </lineage>
</organism>
<dbReference type="SMART" id="SM01190">
    <property type="entry name" value="EMP24_GP25L"/>
    <property type="match status" value="1"/>
</dbReference>
<reference evidence="14 15" key="1">
    <citation type="submission" date="2021-02" db="EMBL/GenBank/DDBJ databases">
        <title>Safari Cat Assemblies.</title>
        <authorList>
            <person name="Bredemeyer K.R."/>
            <person name="Murphy W.J."/>
        </authorList>
    </citation>
    <scope>NUCLEOTIDE SEQUENCE [LARGE SCALE GENOMIC DNA]</scope>
</reference>
<dbReference type="Gene3D" id="2.60.120.680">
    <property type="entry name" value="GOLD domain"/>
    <property type="match status" value="1"/>
</dbReference>
<evidence type="ECO:0000256" key="2">
    <source>
        <dbReference type="ARBA" id="ARBA00004151"/>
    </source>
</evidence>
<keyword evidence="8" id="KW-1133">Transmembrane helix</keyword>
<evidence type="ECO:0000256" key="6">
    <source>
        <dbReference type="ARBA" id="ARBA00022729"/>
    </source>
</evidence>
<feature type="signal peptide" evidence="12">
    <location>
        <begin position="1"/>
        <end position="27"/>
    </location>
</feature>
<keyword evidence="15" id="KW-1185">Reference proteome</keyword>
<dbReference type="PROSITE" id="PS50866">
    <property type="entry name" value="GOLD"/>
    <property type="match status" value="1"/>
</dbReference>
<dbReference type="GeneTree" id="ENSGT00940000159833"/>
<evidence type="ECO:0000256" key="10">
    <source>
        <dbReference type="RuleBase" id="RU003827"/>
    </source>
</evidence>
<accession>A0ABI7Z0U4</accession>
<dbReference type="PANTHER" id="PTHR22811">
    <property type="entry name" value="TRANSMEMBRANE EMP24 DOMAIN-CONTAINING PROTEIN"/>
    <property type="match status" value="1"/>
</dbReference>
<dbReference type="InterPro" id="IPR015720">
    <property type="entry name" value="Emp24-like"/>
</dbReference>
<evidence type="ECO:0000313" key="14">
    <source>
        <dbReference type="Ensembl" id="ENSFCTP00005040762.1"/>
    </source>
</evidence>
<evidence type="ECO:0000256" key="5">
    <source>
        <dbReference type="ARBA" id="ARBA00022692"/>
    </source>
</evidence>
<evidence type="ECO:0000259" key="13">
    <source>
        <dbReference type="PROSITE" id="PS50866"/>
    </source>
</evidence>
<comment type="subcellular location">
    <subcellularLocation>
        <location evidence="1">Endoplasmic reticulum membrane</location>
        <topology evidence="1">Single-pass type I membrane protein</topology>
    </subcellularLocation>
    <subcellularLocation>
        <location evidence="2">Endoplasmic reticulum-Golgi intermediate compartment membrane</location>
        <topology evidence="2">Single-pass type I membrane protein</topology>
    </subcellularLocation>
    <subcellularLocation>
        <location evidence="3">Golgi apparatus</location>
        <location evidence="3">cis-Golgi network membrane</location>
        <topology evidence="3">Single-pass type I membrane protein</topology>
    </subcellularLocation>
    <subcellularLocation>
        <location evidence="10">Membrane</location>
        <topology evidence="10">Single-pass type I membrane protein</topology>
    </subcellularLocation>
</comment>
<dbReference type="InterPro" id="IPR009038">
    <property type="entry name" value="GOLD_dom"/>
</dbReference>
<reference evidence="14" key="3">
    <citation type="submission" date="2025-09" db="UniProtKB">
        <authorList>
            <consortium name="Ensembl"/>
        </authorList>
    </citation>
    <scope>IDENTIFICATION</scope>
    <source>
        <strain evidence="14">breed Abyssinian</strain>
    </source>
</reference>
<dbReference type="Proteomes" id="UP000823872">
    <property type="component" value="Chromosome B3"/>
</dbReference>
<evidence type="ECO:0000256" key="11">
    <source>
        <dbReference type="SAM" id="MobiDB-lite"/>
    </source>
</evidence>
<dbReference type="Pfam" id="PF01105">
    <property type="entry name" value="EMP24_GP25L"/>
    <property type="match status" value="1"/>
</dbReference>
<comment type="similarity">
    <text evidence="4 10">Belongs to the EMP24/GP25L family.</text>
</comment>
<feature type="region of interest" description="Disordered" evidence="11">
    <location>
        <begin position="179"/>
        <end position="214"/>
    </location>
</feature>
<proteinExistence type="inferred from homology"/>
<evidence type="ECO:0000256" key="3">
    <source>
        <dbReference type="ARBA" id="ARBA00004619"/>
    </source>
</evidence>
<keyword evidence="6 12" id="KW-0732">Signal</keyword>